<feature type="binding site" evidence="10">
    <location>
        <position position="278"/>
    </location>
    <ligand>
        <name>Zn(2+)</name>
        <dbReference type="ChEBI" id="CHEBI:29105"/>
    </ligand>
</feature>
<feature type="binding site" evidence="10">
    <location>
        <position position="280"/>
    </location>
    <ligand>
        <name>Zn(2+)</name>
        <dbReference type="ChEBI" id="CHEBI:29105"/>
    </ligand>
</feature>
<evidence type="ECO:0000256" key="2">
    <source>
        <dbReference type="ARBA" id="ARBA00022517"/>
    </source>
</evidence>
<comment type="cofactor">
    <cofactor evidence="10">
        <name>Zn(2+)</name>
        <dbReference type="ChEBI" id="CHEBI:29105"/>
    </cofactor>
    <text evidence="10">Binds 1 zinc ion per subunit.</text>
</comment>
<feature type="region of interest" description="Disordered" evidence="11">
    <location>
        <begin position="324"/>
        <end position="347"/>
    </location>
</feature>
<dbReference type="PANTHER" id="PTHR32120:SF10">
    <property type="entry name" value="SMALL RIBOSOMAL SUBUNIT BIOGENESIS GTPASE RSGA"/>
    <property type="match status" value="1"/>
</dbReference>
<accession>A0A418YEE7</accession>
<dbReference type="SUPFAM" id="SSF52540">
    <property type="entry name" value="P-loop containing nucleoside triphosphate hydrolases"/>
    <property type="match status" value="1"/>
</dbReference>
<evidence type="ECO:0000256" key="1">
    <source>
        <dbReference type="ARBA" id="ARBA00022490"/>
    </source>
</evidence>
<evidence type="ECO:0000313" key="15">
    <source>
        <dbReference type="Proteomes" id="UP000283255"/>
    </source>
</evidence>
<evidence type="ECO:0000256" key="7">
    <source>
        <dbReference type="ARBA" id="ARBA00022833"/>
    </source>
</evidence>
<dbReference type="InterPro" id="IPR027417">
    <property type="entry name" value="P-loop_NTPase"/>
</dbReference>
<feature type="domain" description="EngC GTPase" evidence="12">
    <location>
        <begin position="101"/>
        <end position="248"/>
    </location>
</feature>
<feature type="binding site" evidence="10">
    <location>
        <begin position="140"/>
        <end position="143"/>
    </location>
    <ligand>
        <name>GTP</name>
        <dbReference type="ChEBI" id="CHEBI:37565"/>
    </ligand>
</feature>
<evidence type="ECO:0000256" key="8">
    <source>
        <dbReference type="ARBA" id="ARBA00022884"/>
    </source>
</evidence>
<name>A0A418YEE7_9GAMM</name>
<feature type="binding site" evidence="10">
    <location>
        <position position="286"/>
    </location>
    <ligand>
        <name>Zn(2+)</name>
        <dbReference type="ChEBI" id="CHEBI:29105"/>
    </ligand>
</feature>
<feature type="domain" description="CP-type G" evidence="13">
    <location>
        <begin position="95"/>
        <end position="250"/>
    </location>
</feature>
<dbReference type="GO" id="GO:0019843">
    <property type="term" value="F:rRNA binding"/>
    <property type="evidence" value="ECO:0007669"/>
    <property type="project" value="UniProtKB-KW"/>
</dbReference>
<dbReference type="EMBL" id="QZCH01000013">
    <property type="protein sequence ID" value="RJG47489.1"/>
    <property type="molecule type" value="Genomic_DNA"/>
</dbReference>
<keyword evidence="8 10" id="KW-0694">RNA-binding</keyword>
<dbReference type="PANTHER" id="PTHR32120">
    <property type="entry name" value="SMALL RIBOSOMAL SUBUNIT BIOGENESIS GTPASE RSGA"/>
    <property type="match status" value="1"/>
</dbReference>
<keyword evidence="6 10" id="KW-0378">Hydrolase</keyword>
<organism evidence="14 15">
    <name type="scientific">Motilimonas pumila</name>
    <dbReference type="NCBI Taxonomy" id="2303987"/>
    <lineage>
        <taxon>Bacteria</taxon>
        <taxon>Pseudomonadati</taxon>
        <taxon>Pseudomonadota</taxon>
        <taxon>Gammaproteobacteria</taxon>
        <taxon>Alteromonadales</taxon>
        <taxon>Alteromonadales genera incertae sedis</taxon>
        <taxon>Motilimonas</taxon>
    </lineage>
</organism>
<protein>
    <recommendedName>
        <fullName evidence="10">Small ribosomal subunit biogenesis GTPase RsgA</fullName>
        <ecNumber evidence="10">3.6.1.-</ecNumber>
    </recommendedName>
</protein>
<evidence type="ECO:0000256" key="3">
    <source>
        <dbReference type="ARBA" id="ARBA00022723"/>
    </source>
</evidence>
<dbReference type="Gene3D" id="1.10.40.50">
    <property type="entry name" value="Probable gtpase engc, domain 3"/>
    <property type="match status" value="1"/>
</dbReference>
<dbReference type="InterPro" id="IPR010914">
    <property type="entry name" value="RsgA_GTPase_dom"/>
</dbReference>
<dbReference type="GO" id="GO:0005737">
    <property type="term" value="C:cytoplasm"/>
    <property type="evidence" value="ECO:0007669"/>
    <property type="project" value="UniProtKB-SubCell"/>
</dbReference>
<evidence type="ECO:0000256" key="5">
    <source>
        <dbReference type="ARBA" id="ARBA00022741"/>
    </source>
</evidence>
<evidence type="ECO:0000256" key="6">
    <source>
        <dbReference type="ARBA" id="ARBA00022801"/>
    </source>
</evidence>
<gene>
    <name evidence="10 14" type="primary">rsgA</name>
    <name evidence="14" type="ORF">D1Z90_11305</name>
</gene>
<dbReference type="GO" id="GO:0046872">
    <property type="term" value="F:metal ion binding"/>
    <property type="evidence" value="ECO:0007669"/>
    <property type="project" value="UniProtKB-KW"/>
</dbReference>
<dbReference type="PROSITE" id="PS51721">
    <property type="entry name" value="G_CP"/>
    <property type="match status" value="1"/>
</dbReference>
<dbReference type="Gene3D" id="3.40.50.300">
    <property type="entry name" value="P-loop containing nucleotide triphosphate hydrolases"/>
    <property type="match status" value="1"/>
</dbReference>
<keyword evidence="4 10" id="KW-0699">rRNA-binding</keyword>
<dbReference type="GO" id="GO:0003924">
    <property type="term" value="F:GTPase activity"/>
    <property type="evidence" value="ECO:0007669"/>
    <property type="project" value="UniProtKB-UniRule"/>
</dbReference>
<keyword evidence="3 10" id="KW-0479">Metal-binding</keyword>
<dbReference type="CDD" id="cd01854">
    <property type="entry name" value="YjeQ_EngC"/>
    <property type="match status" value="1"/>
</dbReference>
<feature type="binding site" evidence="10">
    <location>
        <begin position="192"/>
        <end position="200"/>
    </location>
    <ligand>
        <name>GTP</name>
        <dbReference type="ChEBI" id="CHEBI:37565"/>
    </ligand>
</feature>
<comment type="similarity">
    <text evidence="10">Belongs to the TRAFAC class YlqF/YawG GTPase family. RsgA subfamily.</text>
</comment>
<dbReference type="GO" id="GO:0042274">
    <property type="term" value="P:ribosomal small subunit biogenesis"/>
    <property type="evidence" value="ECO:0007669"/>
    <property type="project" value="UniProtKB-UniRule"/>
</dbReference>
<dbReference type="NCBIfam" id="TIGR00157">
    <property type="entry name" value="ribosome small subunit-dependent GTPase A"/>
    <property type="match status" value="1"/>
</dbReference>
<evidence type="ECO:0000256" key="4">
    <source>
        <dbReference type="ARBA" id="ARBA00022730"/>
    </source>
</evidence>
<keyword evidence="2 10" id="KW-0690">Ribosome biogenesis</keyword>
<keyword evidence="5 10" id="KW-0547">Nucleotide-binding</keyword>
<evidence type="ECO:0000256" key="11">
    <source>
        <dbReference type="SAM" id="MobiDB-lite"/>
    </source>
</evidence>
<evidence type="ECO:0000259" key="13">
    <source>
        <dbReference type="PROSITE" id="PS51721"/>
    </source>
</evidence>
<keyword evidence="7 10" id="KW-0862">Zinc</keyword>
<proteinExistence type="inferred from homology"/>
<comment type="subunit">
    <text evidence="10">Monomer. Associates with 30S ribosomal subunit, binds 16S rRNA.</text>
</comment>
<dbReference type="EC" id="3.6.1.-" evidence="10"/>
<feature type="binding site" evidence="10">
    <location>
        <position position="273"/>
    </location>
    <ligand>
        <name>Zn(2+)</name>
        <dbReference type="ChEBI" id="CHEBI:29105"/>
    </ligand>
</feature>
<reference evidence="14 15" key="2">
    <citation type="submission" date="2019-01" db="EMBL/GenBank/DDBJ databases">
        <title>Motilimonas pumilus sp. nov., isolated from the gut of sea cucumber (Apostichopus japonicus).</title>
        <authorList>
            <person name="Wang F.-Q."/>
            <person name="Ren L.-H."/>
            <person name="Lin Y.-W."/>
            <person name="Sun G.-H."/>
            <person name="Du Z.-J."/>
            <person name="Zhao J.-X."/>
            <person name="Liu X.-J."/>
            <person name="Liu L.-J."/>
        </authorList>
    </citation>
    <scope>NUCLEOTIDE SEQUENCE [LARGE SCALE GENOMIC DNA]</scope>
    <source>
        <strain evidence="14 15">PLHSC7-2</strain>
    </source>
</reference>
<dbReference type="PROSITE" id="PS50936">
    <property type="entry name" value="ENGC_GTPASE"/>
    <property type="match status" value="1"/>
</dbReference>
<dbReference type="InterPro" id="IPR030378">
    <property type="entry name" value="G_CP_dom"/>
</dbReference>
<dbReference type="Proteomes" id="UP000283255">
    <property type="component" value="Unassembled WGS sequence"/>
</dbReference>
<dbReference type="Pfam" id="PF03193">
    <property type="entry name" value="RsgA_GTPase"/>
    <property type="match status" value="1"/>
</dbReference>
<evidence type="ECO:0000256" key="10">
    <source>
        <dbReference type="HAMAP-Rule" id="MF_01820"/>
    </source>
</evidence>
<evidence type="ECO:0000259" key="12">
    <source>
        <dbReference type="PROSITE" id="PS50936"/>
    </source>
</evidence>
<comment type="function">
    <text evidence="10">One of several proteins that assist in the late maturation steps of the functional core of the 30S ribosomal subunit. Helps release RbfA from mature subunits. May play a role in the assembly of ribosomal proteins into the subunit. Circularly permuted GTPase that catalyzes slow GTP hydrolysis, GTPase activity is stimulated by the 30S ribosomal subunit.</text>
</comment>
<dbReference type="AlphaFoldDB" id="A0A418YEE7"/>
<comment type="subcellular location">
    <subcellularLocation>
        <location evidence="10">Cytoplasm</location>
    </subcellularLocation>
</comment>
<comment type="caution">
    <text evidence="14">The sequence shown here is derived from an EMBL/GenBank/DDBJ whole genome shotgun (WGS) entry which is preliminary data.</text>
</comment>
<dbReference type="RefSeq" id="WP_119910869.1">
    <property type="nucleotide sequence ID" value="NZ_QZCH01000013.1"/>
</dbReference>
<dbReference type="GO" id="GO:0005525">
    <property type="term" value="F:GTP binding"/>
    <property type="evidence" value="ECO:0007669"/>
    <property type="project" value="UniProtKB-UniRule"/>
</dbReference>
<evidence type="ECO:0000256" key="9">
    <source>
        <dbReference type="ARBA" id="ARBA00023134"/>
    </source>
</evidence>
<sequence length="347" mass="38275">MHSFPSLAQLGWRPFFQQQLSLEELEQWQVGRVVEQHRNGIVVANDAGLHQVLLGQGNDTVCVGDWVLFDSALRLQRGLARLSLFQRKAPGSKVSQQLIAANVDSLFIVCSLNHDFNLSRIERYLALAKEASVEPIVVLTKADLCPNVDDLYQQVQQLDPLLMIHAVNALAVDTLAVLETYCKSGKTVALLGSSGVGKSTLVNSLLGQAEQQTGGIREDDSKGRHTTTHRALKWLPQGAMLMDTPGMRELQLSDCEQGVNATFSEISELVKQCRFSDCSHQNEPGCAVQAALAAGAIDERRWHSYQKLLREQANNAASLAQKRAKDKAFGKMVNKVQKSSRQLKKGY</sequence>
<keyword evidence="15" id="KW-1185">Reference proteome</keyword>
<reference evidence="14 15" key="1">
    <citation type="submission" date="2018-09" db="EMBL/GenBank/DDBJ databases">
        <authorList>
            <person name="Wang F."/>
        </authorList>
    </citation>
    <scope>NUCLEOTIDE SEQUENCE [LARGE SCALE GENOMIC DNA]</scope>
    <source>
        <strain evidence="14 15">PLHSC7-2</strain>
    </source>
</reference>
<keyword evidence="9 10" id="KW-0342">GTP-binding</keyword>
<keyword evidence="1 10" id="KW-0963">Cytoplasm</keyword>
<evidence type="ECO:0000313" key="14">
    <source>
        <dbReference type="EMBL" id="RJG47489.1"/>
    </source>
</evidence>
<dbReference type="InterPro" id="IPR004881">
    <property type="entry name" value="Ribosome_biogen_GTPase_RsgA"/>
</dbReference>
<dbReference type="OrthoDB" id="9809485at2"/>
<dbReference type="HAMAP" id="MF_01820">
    <property type="entry name" value="GTPase_RsgA"/>
    <property type="match status" value="1"/>
</dbReference>